<proteinExistence type="inferred from homology"/>
<dbReference type="InterPro" id="IPR000834">
    <property type="entry name" value="Peptidase_M14"/>
</dbReference>
<feature type="domain" description="Peptidase M14" evidence="5">
    <location>
        <begin position="1"/>
        <end position="189"/>
    </location>
</feature>
<keyword evidence="4" id="KW-0472">Membrane</keyword>
<evidence type="ECO:0000256" key="3">
    <source>
        <dbReference type="PROSITE-ProRule" id="PRU01379"/>
    </source>
</evidence>
<dbReference type="Pfam" id="PF00246">
    <property type="entry name" value="Peptidase_M14"/>
    <property type="match status" value="1"/>
</dbReference>
<dbReference type="PANTHER" id="PTHR11705:SF54">
    <property type="entry name" value="SHKT DOMAIN-CONTAINING PROTEIN"/>
    <property type="match status" value="1"/>
</dbReference>
<protein>
    <submittedName>
        <fullName evidence="7">Peptidase_M14 domain-containing protein</fullName>
    </submittedName>
</protein>
<reference evidence="7" key="1">
    <citation type="submission" date="2016-11" db="UniProtKB">
        <authorList>
            <consortium name="WormBaseParasite"/>
        </authorList>
    </citation>
    <scope>IDENTIFICATION</scope>
</reference>
<evidence type="ECO:0000256" key="2">
    <source>
        <dbReference type="ARBA" id="ARBA00005988"/>
    </source>
</evidence>
<dbReference type="SUPFAM" id="SSF53187">
    <property type="entry name" value="Zn-dependent exopeptidases"/>
    <property type="match status" value="1"/>
</dbReference>
<dbReference type="GO" id="GO:0004181">
    <property type="term" value="F:metallocarboxypeptidase activity"/>
    <property type="evidence" value="ECO:0007669"/>
    <property type="project" value="InterPro"/>
</dbReference>
<comment type="cofactor">
    <cofactor evidence="1">
        <name>Zn(2+)</name>
        <dbReference type="ChEBI" id="CHEBI:29105"/>
    </cofactor>
</comment>
<dbReference type="Gene3D" id="3.40.630.10">
    <property type="entry name" value="Zn peptidases"/>
    <property type="match status" value="1"/>
</dbReference>
<evidence type="ECO:0000313" key="7">
    <source>
        <dbReference type="WBParaSite" id="Hba_08361"/>
    </source>
</evidence>
<keyword evidence="6" id="KW-1185">Reference proteome</keyword>
<feature type="transmembrane region" description="Helical" evidence="4">
    <location>
        <begin position="27"/>
        <end position="55"/>
    </location>
</feature>
<dbReference type="GO" id="GO:0006508">
    <property type="term" value="P:proteolysis"/>
    <property type="evidence" value="ECO:0007669"/>
    <property type="project" value="InterPro"/>
</dbReference>
<dbReference type="GO" id="GO:0005615">
    <property type="term" value="C:extracellular space"/>
    <property type="evidence" value="ECO:0007669"/>
    <property type="project" value="TreeGrafter"/>
</dbReference>
<evidence type="ECO:0000256" key="4">
    <source>
        <dbReference type="SAM" id="Phobius"/>
    </source>
</evidence>
<keyword evidence="4" id="KW-0812">Transmembrane</keyword>
<name>A0A1I7WT83_HETBA</name>
<dbReference type="PANTHER" id="PTHR11705">
    <property type="entry name" value="PROTEASE FAMILY M14 CARBOXYPEPTIDASE A,B"/>
    <property type="match status" value="1"/>
</dbReference>
<evidence type="ECO:0000313" key="6">
    <source>
        <dbReference type="Proteomes" id="UP000095283"/>
    </source>
</evidence>
<evidence type="ECO:0000259" key="5">
    <source>
        <dbReference type="PROSITE" id="PS52035"/>
    </source>
</evidence>
<dbReference type="Proteomes" id="UP000095283">
    <property type="component" value="Unplaced"/>
</dbReference>
<dbReference type="PROSITE" id="PS52035">
    <property type="entry name" value="PEPTIDASE_M14"/>
    <property type="match status" value="1"/>
</dbReference>
<sequence length="260" mass="29413">MPQFFKRFRDEGGNKAKESMPGNGLPFIQLFIFLTGFCFLIFLVTHISRFILLFLEIGSSSDRCSEIYQGSAPFSEAEARAVRDTMFSPDIKGKVDAFITLHTYSQMWIHPFSHQRKTVPEDISDITISLQEQVGRRAVSALENVFGTKYRFGTGADILFWDGFILDSRQLVPTGKETWTGIKVVIEAVLDRIKRAKLRHKTVSKSTNPIAKKEYITTISLSQDNMISENLEELIVPIPYILLNAAKCVVSAIVKRNNVI</sequence>
<keyword evidence="4" id="KW-1133">Transmembrane helix</keyword>
<dbReference type="SMART" id="SM00631">
    <property type="entry name" value="Zn_pept"/>
    <property type="match status" value="1"/>
</dbReference>
<dbReference type="WBParaSite" id="Hba_08361">
    <property type="protein sequence ID" value="Hba_08361"/>
    <property type="gene ID" value="Hba_08361"/>
</dbReference>
<comment type="similarity">
    <text evidence="2 3">Belongs to the peptidase M14 family.</text>
</comment>
<organism evidence="6 7">
    <name type="scientific">Heterorhabditis bacteriophora</name>
    <name type="common">Entomopathogenic nematode worm</name>
    <dbReference type="NCBI Taxonomy" id="37862"/>
    <lineage>
        <taxon>Eukaryota</taxon>
        <taxon>Metazoa</taxon>
        <taxon>Ecdysozoa</taxon>
        <taxon>Nematoda</taxon>
        <taxon>Chromadorea</taxon>
        <taxon>Rhabditida</taxon>
        <taxon>Rhabditina</taxon>
        <taxon>Rhabditomorpha</taxon>
        <taxon>Strongyloidea</taxon>
        <taxon>Heterorhabditidae</taxon>
        <taxon>Heterorhabditis</taxon>
    </lineage>
</organism>
<comment type="caution">
    <text evidence="3">Lacks conserved residue(s) required for the propagation of feature annotation.</text>
</comment>
<evidence type="ECO:0000256" key="1">
    <source>
        <dbReference type="ARBA" id="ARBA00001947"/>
    </source>
</evidence>
<dbReference type="GO" id="GO:0008270">
    <property type="term" value="F:zinc ion binding"/>
    <property type="evidence" value="ECO:0007669"/>
    <property type="project" value="InterPro"/>
</dbReference>
<accession>A0A1I7WT83</accession>
<dbReference type="AlphaFoldDB" id="A0A1I7WT83"/>